<gene>
    <name evidence="1" type="ORF">SDC9_104159</name>
</gene>
<evidence type="ECO:0000313" key="1">
    <source>
        <dbReference type="EMBL" id="MPM57337.1"/>
    </source>
</evidence>
<organism evidence="1">
    <name type="scientific">bioreactor metagenome</name>
    <dbReference type="NCBI Taxonomy" id="1076179"/>
    <lineage>
        <taxon>unclassified sequences</taxon>
        <taxon>metagenomes</taxon>
        <taxon>ecological metagenomes</taxon>
    </lineage>
</organism>
<dbReference type="AlphaFoldDB" id="A0A645AW11"/>
<comment type="caution">
    <text evidence="1">The sequence shown here is derived from an EMBL/GenBank/DDBJ whole genome shotgun (WGS) entry which is preliminary data.</text>
</comment>
<sequence length="64" mass="7000">MDGDFRRDARFTRDRLDVSRDGGIRQTGFNFGRGCAESGERHDGDVGLGGSVHSLVVCEERTIG</sequence>
<accession>A0A645AW11</accession>
<reference evidence="1" key="1">
    <citation type="submission" date="2019-08" db="EMBL/GenBank/DDBJ databases">
        <authorList>
            <person name="Kucharzyk K."/>
            <person name="Murdoch R.W."/>
            <person name="Higgins S."/>
            <person name="Loffler F."/>
        </authorList>
    </citation>
    <scope>NUCLEOTIDE SEQUENCE</scope>
</reference>
<protein>
    <submittedName>
        <fullName evidence="1">Uncharacterized protein</fullName>
    </submittedName>
</protein>
<name>A0A645AW11_9ZZZZ</name>
<proteinExistence type="predicted"/>
<dbReference type="EMBL" id="VSSQ01016215">
    <property type="protein sequence ID" value="MPM57337.1"/>
    <property type="molecule type" value="Genomic_DNA"/>
</dbReference>